<feature type="region of interest" description="Disordered" evidence="3">
    <location>
        <begin position="1"/>
        <end position="22"/>
    </location>
</feature>
<organism evidence="4 5">
    <name type="scientific">Capronia coronata CBS 617.96</name>
    <dbReference type="NCBI Taxonomy" id="1182541"/>
    <lineage>
        <taxon>Eukaryota</taxon>
        <taxon>Fungi</taxon>
        <taxon>Dikarya</taxon>
        <taxon>Ascomycota</taxon>
        <taxon>Pezizomycotina</taxon>
        <taxon>Eurotiomycetes</taxon>
        <taxon>Chaetothyriomycetidae</taxon>
        <taxon>Chaetothyriales</taxon>
        <taxon>Herpotrichiellaceae</taxon>
        <taxon>Capronia</taxon>
    </lineage>
</organism>
<feature type="compositionally biased region" description="Polar residues" evidence="3">
    <location>
        <begin position="408"/>
        <end position="418"/>
    </location>
</feature>
<evidence type="ECO:0000256" key="3">
    <source>
        <dbReference type="SAM" id="MobiDB-lite"/>
    </source>
</evidence>
<feature type="compositionally biased region" description="Polar residues" evidence="3">
    <location>
        <begin position="374"/>
        <end position="387"/>
    </location>
</feature>
<accession>W9ZID2</accession>
<feature type="region of interest" description="Disordered" evidence="3">
    <location>
        <begin position="789"/>
        <end position="817"/>
    </location>
</feature>
<feature type="compositionally biased region" description="Basic and acidic residues" evidence="3">
    <location>
        <begin position="801"/>
        <end position="812"/>
    </location>
</feature>
<evidence type="ECO:0008006" key="6">
    <source>
        <dbReference type="Google" id="ProtNLM"/>
    </source>
</evidence>
<proteinExistence type="predicted"/>
<dbReference type="GO" id="GO:0005737">
    <property type="term" value="C:cytoplasm"/>
    <property type="evidence" value="ECO:0007669"/>
    <property type="project" value="TreeGrafter"/>
</dbReference>
<dbReference type="OrthoDB" id="676979at2759"/>
<evidence type="ECO:0000313" key="4">
    <source>
        <dbReference type="EMBL" id="EXJ94269.1"/>
    </source>
</evidence>
<feature type="compositionally biased region" description="Polar residues" evidence="3">
    <location>
        <begin position="258"/>
        <end position="272"/>
    </location>
</feature>
<comment type="caution">
    <text evidence="4">The sequence shown here is derived from an EMBL/GenBank/DDBJ whole genome shotgun (WGS) entry which is preliminary data.</text>
</comment>
<dbReference type="GeneID" id="19157562"/>
<dbReference type="PANTHER" id="PTHR48051">
    <property type="match status" value="1"/>
</dbReference>
<gene>
    <name evidence="4" type="ORF">A1O1_02662</name>
</gene>
<name>W9ZID2_9EURO</name>
<feature type="region of interest" description="Disordered" evidence="3">
    <location>
        <begin position="290"/>
        <end position="418"/>
    </location>
</feature>
<dbReference type="InterPro" id="IPR050216">
    <property type="entry name" value="LRR_domain-containing"/>
</dbReference>
<evidence type="ECO:0000313" key="5">
    <source>
        <dbReference type="Proteomes" id="UP000019484"/>
    </source>
</evidence>
<dbReference type="EMBL" id="AMWN01000002">
    <property type="protein sequence ID" value="EXJ94269.1"/>
    <property type="molecule type" value="Genomic_DNA"/>
</dbReference>
<dbReference type="PROSITE" id="PS51450">
    <property type="entry name" value="LRR"/>
    <property type="match status" value="2"/>
</dbReference>
<dbReference type="Pfam" id="PF13516">
    <property type="entry name" value="LRR_6"/>
    <property type="match status" value="1"/>
</dbReference>
<dbReference type="InterPro" id="IPR032675">
    <property type="entry name" value="LRR_dom_sf"/>
</dbReference>
<dbReference type="PANTHER" id="PTHR48051:SF54">
    <property type="entry name" value="LEUCINE-RICH REPEAT-CONTAINING PROTEIN"/>
    <property type="match status" value="1"/>
</dbReference>
<sequence length="1048" mass="115147">MDRDHKTQIPHAARGSIPRLSRLPMPRAVASVDNLRLNVRTPATATSHQDDLRKTSHLPRPAGPKDPLRETINYSIRSRYGWSDNAAKERSISPVRDALRDAQTTTLETTPPSSDSSLPAIENGNENPVIGEMVGGVQEHKAKRRPRPSLSERTIETLSQVSPCPSPQARSGLFANDGKMFPPLRPASSMRDSRPTSPVVSRSESPSRPPFRPPGRLSPTKDMVALPPVMSSDDVYTPPRAFVKGQRSGIAKSLRLPTKSTSNALQPQSQDATADLPFKGAAQTMKAKPYYGKKNFPSNNATAKPSLSSIFQDPASDRSYDSSLAVSTTDKRHVLPKPGLGGQNVTTPVVSPSARGKSRRPPTASKLDQKHTSVADSRTASGSPNSSAALREAVAKAKAARRKGMSDAVSTHAQSSGTTTFAAAYSEAGIATADDNKGRLKRHIEQAVSIGHLNIAGLKLPRVPAEVMKMYESDSSRINWAEMVDLVKLNAADNEIEELEGHIFPDYTVSDLADNDEKTNIFGGLELIDLRRNSLRQLPVGLRRLERLQILELTNNRLTNEAIDIACQIPQLRELMIGGNLINGSFSFSGDHFEQLQILDLHDNQLERFDVDALSQLRALKVLNAAGNQLTELPWETLSTLPLTELNVSKNCLSGTLFRRTSSLHTLRRLDVSYNDLGLVFEGELDLPDLRSLLLDGNRIAELPDFTNCRQLQTLGAAENQLEDIPPTFVSLESLKSADFGHNNIRLINPEVANMKNLSSLNLAGNPIREKKYLKMSATELKMDLEKRLTTPQVGTQPRGPESHQGPDDNHGYHYKPSNGILDLSSRGLATISPEEIDLNDSDVAIHTVKLSNNELSGFPSTLLSHPALKYSVRSLDLSHNPLFHPTDYLSSELFLPNLKSLYIVSTGLTSLDALTTHLKAPALTELNISCHRLSGRVPWVRAWWPSCHTLLATDNWFTTVEVEGVRGLQVLDIRNNEIDSLPPKIGLFGNHPGAPKAPDRLRVLEVSGNKFRVPRLAVLEKGTEAVLQDLRRMVPEQEMPEEWKDAV</sequence>
<dbReference type="Pfam" id="PF13855">
    <property type="entry name" value="LRR_8"/>
    <property type="match status" value="1"/>
</dbReference>
<evidence type="ECO:0000256" key="2">
    <source>
        <dbReference type="ARBA" id="ARBA00022737"/>
    </source>
</evidence>
<dbReference type="SUPFAM" id="SSF52058">
    <property type="entry name" value="L domain-like"/>
    <property type="match status" value="2"/>
</dbReference>
<dbReference type="Proteomes" id="UP000019484">
    <property type="component" value="Unassembled WGS sequence"/>
</dbReference>
<dbReference type="Gene3D" id="3.80.10.10">
    <property type="entry name" value="Ribonuclease Inhibitor"/>
    <property type="match status" value="3"/>
</dbReference>
<keyword evidence="1" id="KW-0433">Leucine-rich repeat</keyword>
<feature type="compositionally biased region" description="Low complexity" evidence="3">
    <location>
        <begin position="195"/>
        <end position="206"/>
    </location>
</feature>
<dbReference type="HOGENOM" id="CLU_007408_0_0_1"/>
<evidence type="ECO:0000256" key="1">
    <source>
        <dbReference type="ARBA" id="ARBA00022614"/>
    </source>
</evidence>
<dbReference type="InterPro" id="IPR003591">
    <property type="entry name" value="Leu-rich_rpt_typical-subtyp"/>
</dbReference>
<dbReference type="eggNOG" id="KOG0472">
    <property type="taxonomic scope" value="Eukaryota"/>
</dbReference>
<keyword evidence="5" id="KW-1185">Reference proteome</keyword>
<dbReference type="AlphaFoldDB" id="W9ZID2"/>
<dbReference type="SMART" id="SM00369">
    <property type="entry name" value="LRR_TYP"/>
    <property type="match status" value="8"/>
</dbReference>
<protein>
    <recommendedName>
        <fullName evidence="6">Leucine-rich repeat-containing protein 40</fullName>
    </recommendedName>
</protein>
<keyword evidence="2" id="KW-0677">Repeat</keyword>
<feature type="region of interest" description="Disordered" evidence="3">
    <location>
        <begin position="104"/>
        <end position="275"/>
    </location>
</feature>
<feature type="compositionally biased region" description="Polar residues" evidence="3">
    <location>
        <begin position="104"/>
        <end position="117"/>
    </location>
</feature>
<feature type="compositionally biased region" description="Polar residues" evidence="3">
    <location>
        <begin position="296"/>
        <end position="311"/>
    </location>
</feature>
<feature type="region of interest" description="Disordered" evidence="3">
    <location>
        <begin position="40"/>
        <end position="72"/>
    </location>
</feature>
<dbReference type="RefSeq" id="XP_007721763.1">
    <property type="nucleotide sequence ID" value="XM_007723573.1"/>
</dbReference>
<dbReference type="STRING" id="1182541.W9ZID2"/>
<reference evidence="4 5" key="1">
    <citation type="submission" date="2013-03" db="EMBL/GenBank/DDBJ databases">
        <title>The Genome Sequence of Capronia coronata CBS 617.96.</title>
        <authorList>
            <consortium name="The Broad Institute Genomics Platform"/>
            <person name="Cuomo C."/>
            <person name="de Hoog S."/>
            <person name="Gorbushina A."/>
            <person name="Walker B."/>
            <person name="Young S.K."/>
            <person name="Zeng Q."/>
            <person name="Gargeya S."/>
            <person name="Fitzgerald M."/>
            <person name="Haas B."/>
            <person name="Abouelleil A."/>
            <person name="Allen A.W."/>
            <person name="Alvarado L."/>
            <person name="Arachchi H.M."/>
            <person name="Berlin A.M."/>
            <person name="Chapman S.B."/>
            <person name="Gainer-Dewar J."/>
            <person name="Goldberg J."/>
            <person name="Griggs A."/>
            <person name="Gujja S."/>
            <person name="Hansen M."/>
            <person name="Howarth C."/>
            <person name="Imamovic A."/>
            <person name="Ireland A."/>
            <person name="Larimer J."/>
            <person name="McCowan C."/>
            <person name="Murphy C."/>
            <person name="Pearson M."/>
            <person name="Poon T.W."/>
            <person name="Priest M."/>
            <person name="Roberts A."/>
            <person name="Saif S."/>
            <person name="Shea T."/>
            <person name="Sisk P."/>
            <person name="Sykes S."/>
            <person name="Wortman J."/>
            <person name="Nusbaum C."/>
            <person name="Birren B."/>
        </authorList>
    </citation>
    <scope>NUCLEOTIDE SEQUENCE [LARGE SCALE GENOMIC DNA]</scope>
    <source>
        <strain evidence="4 5">CBS 617.96</strain>
    </source>
</reference>
<dbReference type="SMART" id="SM00364">
    <property type="entry name" value="LRR_BAC"/>
    <property type="match status" value="5"/>
</dbReference>
<dbReference type="InterPro" id="IPR001611">
    <property type="entry name" value="Leu-rich_rpt"/>
</dbReference>